<dbReference type="Pfam" id="PF21342">
    <property type="entry name" value="SoxA-TsdA_cyt-c"/>
    <property type="match status" value="1"/>
</dbReference>
<dbReference type="Proteomes" id="UP000294980">
    <property type="component" value="Unassembled WGS sequence"/>
</dbReference>
<keyword evidence="1 4" id="KW-0349">Heme</keyword>
<dbReference type="GO" id="GO:0046872">
    <property type="term" value="F:metal ion binding"/>
    <property type="evidence" value="ECO:0007669"/>
    <property type="project" value="UniProtKB-KW"/>
</dbReference>
<dbReference type="Gene3D" id="1.10.760.10">
    <property type="entry name" value="Cytochrome c-like domain"/>
    <property type="match status" value="2"/>
</dbReference>
<evidence type="ECO:0000256" key="1">
    <source>
        <dbReference type="ARBA" id="ARBA00022617"/>
    </source>
</evidence>
<dbReference type="GO" id="GO:0020037">
    <property type="term" value="F:heme binding"/>
    <property type="evidence" value="ECO:0007669"/>
    <property type="project" value="InterPro"/>
</dbReference>
<dbReference type="SUPFAM" id="SSF46626">
    <property type="entry name" value="Cytochrome c"/>
    <property type="match status" value="2"/>
</dbReference>
<dbReference type="GO" id="GO:0009055">
    <property type="term" value="F:electron transfer activity"/>
    <property type="evidence" value="ECO:0007669"/>
    <property type="project" value="InterPro"/>
</dbReference>
<reference evidence="7 8" key="1">
    <citation type="submission" date="2019-03" db="EMBL/GenBank/DDBJ databases">
        <title>Genomic Encyclopedia of Type Strains, Phase IV (KMG-IV): sequencing the most valuable type-strain genomes for metagenomic binning, comparative biology and taxonomic classification.</title>
        <authorList>
            <person name="Goeker M."/>
        </authorList>
    </citation>
    <scope>NUCLEOTIDE SEQUENCE [LARGE SCALE GENOMIC DNA]</scope>
    <source>
        <strain evidence="7 8">DSM 23344</strain>
    </source>
</reference>
<gene>
    <name evidence="7" type="ORF">EV688_10486</name>
</gene>
<dbReference type="InterPro" id="IPR036909">
    <property type="entry name" value="Cyt_c-like_dom_sf"/>
</dbReference>
<proteinExistence type="predicted"/>
<feature type="region of interest" description="Disordered" evidence="5">
    <location>
        <begin position="63"/>
        <end position="87"/>
    </location>
</feature>
<accession>A0A4R2KUR0</accession>
<name>A0A4R2KUR0_9GAMM</name>
<evidence type="ECO:0000259" key="6">
    <source>
        <dbReference type="PROSITE" id="PS51007"/>
    </source>
</evidence>
<keyword evidence="2 4" id="KW-0479">Metal-binding</keyword>
<keyword evidence="8" id="KW-1185">Reference proteome</keyword>
<dbReference type="InterPro" id="IPR009056">
    <property type="entry name" value="Cyt_c-like_dom"/>
</dbReference>
<protein>
    <submittedName>
        <fullName evidence="7">Thiosulfate dehydrogenase</fullName>
    </submittedName>
</protein>
<evidence type="ECO:0000256" key="5">
    <source>
        <dbReference type="SAM" id="MobiDB-lite"/>
    </source>
</evidence>
<feature type="domain" description="Cytochrome c" evidence="6">
    <location>
        <begin position="220"/>
        <end position="305"/>
    </location>
</feature>
<evidence type="ECO:0000313" key="8">
    <source>
        <dbReference type="Proteomes" id="UP000294980"/>
    </source>
</evidence>
<evidence type="ECO:0000313" key="7">
    <source>
        <dbReference type="EMBL" id="TCO76632.1"/>
    </source>
</evidence>
<dbReference type="EMBL" id="SLWX01000004">
    <property type="protein sequence ID" value="TCO76632.1"/>
    <property type="molecule type" value="Genomic_DNA"/>
</dbReference>
<dbReference type="RefSeq" id="WP_117314877.1">
    <property type="nucleotide sequence ID" value="NZ_QQSW01000002.1"/>
</dbReference>
<evidence type="ECO:0000256" key="3">
    <source>
        <dbReference type="ARBA" id="ARBA00023004"/>
    </source>
</evidence>
<dbReference type="OrthoDB" id="188778at2"/>
<dbReference type="Pfam" id="PF13442">
    <property type="entry name" value="Cytochrome_CBB3"/>
    <property type="match status" value="1"/>
</dbReference>
<comment type="caution">
    <text evidence="7">The sequence shown here is derived from an EMBL/GenBank/DDBJ whole genome shotgun (WGS) entry which is preliminary data.</text>
</comment>
<dbReference type="PANTHER" id="PTHR35008">
    <property type="entry name" value="BLL4482 PROTEIN-RELATED"/>
    <property type="match status" value="1"/>
</dbReference>
<sequence length="366" mass="40064">MTDAVPVPKVSASAVGRRPLFRLRRVCATGWRHGLRAGRRRWPGFASVPLLLAAAALAGEASLPPGAPAPEPGQYQHTPPTLTSLQESTTIHPGLKAVILRGRDIFMNTQQFRGTYVFNDMTCKSCHPGEGRLPWSGPVWPAATTFPDFRAKNQQVNSLEERIAGCFAYSMNGQPPDYGSDDMVALVAYHRWLATGAPVYEGNIYGRGYRHLGTRIPAGTSRERGEAIYRTQCAACHGADGGGLRHNGAPLMPALWGDNAYNWGSGMSRIFTAAAFIHLNMPFGQGGSLSPQEAWDVALFVNSQERPQDPRYTGSAEETRQRYENFHRHSLYGTNVDGRVLGQHDNTGAKPFLKPPVLRARKFAVP</sequence>
<keyword evidence="3 4" id="KW-0408">Iron</keyword>
<evidence type="ECO:0000256" key="4">
    <source>
        <dbReference type="PROSITE-ProRule" id="PRU00433"/>
    </source>
</evidence>
<dbReference type="AlphaFoldDB" id="A0A4R2KUR0"/>
<dbReference type="PROSITE" id="PS51007">
    <property type="entry name" value="CYTC"/>
    <property type="match status" value="2"/>
</dbReference>
<feature type="compositionally biased region" description="Polar residues" evidence="5">
    <location>
        <begin position="75"/>
        <end position="87"/>
    </location>
</feature>
<dbReference type="PANTHER" id="PTHR35008:SF9">
    <property type="entry name" value="CYTOCHROME C DOMAIN-CONTAINING PROTEIN"/>
    <property type="match status" value="1"/>
</dbReference>
<organism evidence="7 8">
    <name type="scientific">Chromatocurvus halotolerans</name>
    <dbReference type="NCBI Taxonomy" id="1132028"/>
    <lineage>
        <taxon>Bacteria</taxon>
        <taxon>Pseudomonadati</taxon>
        <taxon>Pseudomonadota</taxon>
        <taxon>Gammaproteobacteria</taxon>
        <taxon>Cellvibrionales</taxon>
        <taxon>Halieaceae</taxon>
        <taxon>Chromatocurvus</taxon>
    </lineage>
</organism>
<feature type="domain" description="Cytochrome c" evidence="6">
    <location>
        <begin position="97"/>
        <end position="194"/>
    </location>
</feature>
<dbReference type="InterPro" id="IPR051459">
    <property type="entry name" value="Cytochrome_c-type_DH"/>
</dbReference>
<evidence type="ECO:0000256" key="2">
    <source>
        <dbReference type="ARBA" id="ARBA00022723"/>
    </source>
</evidence>